<feature type="transmembrane region" description="Helical" evidence="7">
    <location>
        <begin position="12"/>
        <end position="31"/>
    </location>
</feature>
<dbReference type="Proteomes" id="UP000748025">
    <property type="component" value="Unassembled WGS sequence"/>
</dbReference>
<dbReference type="GO" id="GO:0016020">
    <property type="term" value="C:membrane"/>
    <property type="evidence" value="ECO:0007669"/>
    <property type="project" value="UniProtKB-SubCell"/>
</dbReference>
<feature type="transmembrane region" description="Helical" evidence="7">
    <location>
        <begin position="67"/>
        <end position="88"/>
    </location>
</feature>
<evidence type="ECO:0000313" key="10">
    <source>
        <dbReference type="Proteomes" id="UP000748025"/>
    </source>
</evidence>
<name>A0A9P7SY76_9HYPO</name>
<evidence type="ECO:0000256" key="4">
    <source>
        <dbReference type="ARBA" id="ARBA00022692"/>
    </source>
</evidence>
<dbReference type="AlphaFoldDB" id="A0A9P7SY76"/>
<evidence type="ECO:0000256" key="6">
    <source>
        <dbReference type="ARBA" id="ARBA00023136"/>
    </source>
</evidence>
<comment type="similarity">
    <text evidence="2">Belongs to the wax synthase family.</text>
</comment>
<evidence type="ECO:0000256" key="7">
    <source>
        <dbReference type="SAM" id="Phobius"/>
    </source>
</evidence>
<comment type="caution">
    <text evidence="9">The sequence shown here is derived from an EMBL/GenBank/DDBJ whole genome shotgun (WGS) entry which is preliminary data.</text>
</comment>
<dbReference type="EMBL" id="SRPW01002022">
    <property type="protein sequence ID" value="KAG5996722.1"/>
    <property type="molecule type" value="Genomic_DNA"/>
</dbReference>
<gene>
    <name evidence="9" type="ORF">E4U43_002805</name>
</gene>
<evidence type="ECO:0000256" key="3">
    <source>
        <dbReference type="ARBA" id="ARBA00022679"/>
    </source>
</evidence>
<dbReference type="OrthoDB" id="4960116at2759"/>
<keyword evidence="3" id="KW-0808">Transferase</keyword>
<evidence type="ECO:0000259" key="8">
    <source>
        <dbReference type="Pfam" id="PF13813"/>
    </source>
</evidence>
<dbReference type="InterPro" id="IPR032805">
    <property type="entry name" value="Wax_synthase_dom"/>
</dbReference>
<comment type="subcellular location">
    <subcellularLocation>
        <location evidence="1">Membrane</location>
        <topology evidence="1">Multi-pass membrane protein</topology>
    </subcellularLocation>
</comment>
<organism evidence="9 10">
    <name type="scientific">Claviceps pusilla</name>
    <dbReference type="NCBI Taxonomy" id="123648"/>
    <lineage>
        <taxon>Eukaryota</taxon>
        <taxon>Fungi</taxon>
        <taxon>Dikarya</taxon>
        <taxon>Ascomycota</taxon>
        <taxon>Pezizomycotina</taxon>
        <taxon>Sordariomycetes</taxon>
        <taxon>Hypocreomycetidae</taxon>
        <taxon>Hypocreales</taxon>
        <taxon>Clavicipitaceae</taxon>
        <taxon>Claviceps</taxon>
    </lineage>
</organism>
<feature type="transmembrane region" description="Helical" evidence="7">
    <location>
        <begin position="287"/>
        <end position="306"/>
    </location>
</feature>
<keyword evidence="5 7" id="KW-1133">Transmembrane helix</keyword>
<feature type="domain" description="Wax synthase" evidence="8">
    <location>
        <begin position="244"/>
        <end position="320"/>
    </location>
</feature>
<evidence type="ECO:0000313" key="9">
    <source>
        <dbReference type="EMBL" id="KAG5996722.1"/>
    </source>
</evidence>
<feature type="transmembrane region" description="Helical" evidence="7">
    <location>
        <begin position="318"/>
        <end position="338"/>
    </location>
</feature>
<protein>
    <recommendedName>
        <fullName evidence="8">Wax synthase domain-containing protein</fullName>
    </recommendedName>
</protein>
<keyword evidence="4 7" id="KW-0812">Transmembrane</keyword>
<evidence type="ECO:0000256" key="5">
    <source>
        <dbReference type="ARBA" id="ARBA00022989"/>
    </source>
</evidence>
<dbReference type="GO" id="GO:0006629">
    <property type="term" value="P:lipid metabolic process"/>
    <property type="evidence" value="ECO:0007669"/>
    <property type="project" value="InterPro"/>
</dbReference>
<feature type="transmembrane region" description="Helical" evidence="7">
    <location>
        <begin position="38"/>
        <end position="55"/>
    </location>
</feature>
<dbReference type="PANTHER" id="PTHR31595:SF27">
    <property type="entry name" value="WAX SYNTHASE DOMAIN-CONTAINING PROTEIN-RELATED"/>
    <property type="match status" value="1"/>
</dbReference>
<dbReference type="GO" id="GO:0008374">
    <property type="term" value="F:O-acyltransferase activity"/>
    <property type="evidence" value="ECO:0007669"/>
    <property type="project" value="InterPro"/>
</dbReference>
<proteinExistence type="inferred from homology"/>
<evidence type="ECO:0000256" key="2">
    <source>
        <dbReference type="ARBA" id="ARBA00007282"/>
    </source>
</evidence>
<accession>A0A9P7SY76</accession>
<dbReference type="Pfam" id="PF13813">
    <property type="entry name" value="MBOAT_2"/>
    <property type="match status" value="1"/>
</dbReference>
<keyword evidence="10" id="KW-1185">Reference proteome</keyword>
<sequence length="433" mass="48258">MTPSFASHLISILWSLLHLSLCLMITAVTVVATSKDSVFRLAAMPCLLLTASRLFHGWKSISTSVTINTVLVGEGIFLLLQCTNFVIFSRLDGPRLQQAGVFTAQSSLGSRLLRTTRLLLNLRGIGTPWEVKHVENSSPRASGLSAHHRKYTYILRQSLVICWQYMFLDVVYQSSLANGPAGGSNGFPIDFEFQYFGLSTTQWAIRVLISLFSGLGPARVQIDLMYRLCGLSAVLIGFAEPEDWPPLFGSIREAYSLRRFWTHFIRRNIIRLPRHARWARWDRHCHVFFVFLASGILHAVTDYYVISPSSYQSQFACVAFFTSFSLGIAIEDLVYGLWVRLGPESASPAGSGMVEPSQPSLTKSSALECIGFVWVATWMALTAPWMLFPRVRLPVEDGWLVPWSVTRHIGISHARTALVLGGLLTKVAISGQI</sequence>
<evidence type="ECO:0000256" key="1">
    <source>
        <dbReference type="ARBA" id="ARBA00004141"/>
    </source>
</evidence>
<dbReference type="InterPro" id="IPR044851">
    <property type="entry name" value="Wax_synthase"/>
</dbReference>
<dbReference type="PANTHER" id="PTHR31595">
    <property type="entry name" value="LONG-CHAIN-ALCOHOL O-FATTY-ACYLTRANSFERASE 3-RELATED"/>
    <property type="match status" value="1"/>
</dbReference>
<keyword evidence="6 7" id="KW-0472">Membrane</keyword>
<reference evidence="9" key="1">
    <citation type="journal article" date="2020" name="bioRxiv">
        <title>Whole genome comparisons of ergot fungi reveals the divergence and evolution of species within the genus Claviceps are the result of varying mechanisms driving genome evolution and host range expansion.</title>
        <authorList>
            <person name="Wyka S.A."/>
            <person name="Mondo S.J."/>
            <person name="Liu M."/>
            <person name="Dettman J."/>
            <person name="Nalam V."/>
            <person name="Broders K.D."/>
        </authorList>
    </citation>
    <scope>NUCLEOTIDE SEQUENCE</scope>
    <source>
        <strain evidence="9">CCC 602</strain>
    </source>
</reference>